<comment type="subcellular location">
    <subcellularLocation>
        <location evidence="1 4">Bacterial flagellum basal body</location>
    </subcellularLocation>
</comment>
<sequence length="101" mass="11189">MNIESIAAIRPVSTVGPQILGNQTGASPKTNFGDWFESQLSSVNAQLINADVNMQKLATGQATNLHEVMISMEEAKLSLQMMVQVRNHLLEAYQDIMRMQI</sequence>
<evidence type="ECO:0000256" key="2">
    <source>
        <dbReference type="ARBA" id="ARBA00009272"/>
    </source>
</evidence>
<dbReference type="PRINTS" id="PR01006">
    <property type="entry name" value="FLGHOOKFLIE"/>
</dbReference>
<comment type="caution">
    <text evidence="6">The sequence shown here is derived from an EMBL/GenBank/DDBJ whole genome shotgun (WGS) entry which is preliminary data.</text>
</comment>
<evidence type="ECO:0000256" key="5">
    <source>
        <dbReference type="NCBIfam" id="TIGR00205"/>
    </source>
</evidence>
<dbReference type="InterPro" id="IPR001624">
    <property type="entry name" value="FliE"/>
</dbReference>
<dbReference type="HAMAP" id="MF_00724">
    <property type="entry name" value="FliE"/>
    <property type="match status" value="1"/>
</dbReference>
<evidence type="ECO:0000256" key="4">
    <source>
        <dbReference type="HAMAP-Rule" id="MF_00724"/>
    </source>
</evidence>
<keyword evidence="7" id="KW-1185">Reference proteome</keyword>
<accession>A0ABT7DYH8</accession>
<keyword evidence="3 4" id="KW-0975">Bacterial flagellum</keyword>
<reference evidence="6" key="1">
    <citation type="submission" date="2023-03" db="EMBL/GenBank/DDBJ databases">
        <title>Chitinimonas shenzhenensis gen. nov., sp. nov., a novel member of family Burkholderiaceae isolated from activated sludge collected in Shen Zhen, China.</title>
        <authorList>
            <person name="Wang X."/>
        </authorList>
    </citation>
    <scope>NUCLEOTIDE SEQUENCE</scope>
    <source>
        <strain evidence="6">DQS-5</strain>
    </source>
</reference>
<dbReference type="PANTHER" id="PTHR34653:SF1">
    <property type="entry name" value="FLAGELLAR HOOK-BASAL BODY COMPLEX PROTEIN FLIE"/>
    <property type="match status" value="1"/>
</dbReference>
<dbReference type="RefSeq" id="WP_284101434.1">
    <property type="nucleotide sequence ID" value="NZ_JARRAF010000015.1"/>
</dbReference>
<proteinExistence type="inferred from homology"/>
<dbReference type="Pfam" id="PF02049">
    <property type="entry name" value="FliE"/>
    <property type="match status" value="1"/>
</dbReference>
<dbReference type="Proteomes" id="UP001172778">
    <property type="component" value="Unassembled WGS sequence"/>
</dbReference>
<keyword evidence="6" id="KW-0966">Cell projection</keyword>
<protein>
    <recommendedName>
        <fullName evidence="4 5">Flagellar hook-basal body complex protein FliE</fullName>
    </recommendedName>
</protein>
<comment type="similarity">
    <text evidence="2 4">Belongs to the FliE family.</text>
</comment>
<dbReference type="NCBIfam" id="TIGR00205">
    <property type="entry name" value="fliE"/>
    <property type="match status" value="1"/>
</dbReference>
<dbReference type="PANTHER" id="PTHR34653">
    <property type="match status" value="1"/>
</dbReference>
<keyword evidence="6" id="KW-0282">Flagellum</keyword>
<name>A0ABT7DYH8_9NEIS</name>
<evidence type="ECO:0000313" key="6">
    <source>
        <dbReference type="EMBL" id="MDK2125122.1"/>
    </source>
</evidence>
<evidence type="ECO:0000313" key="7">
    <source>
        <dbReference type="Proteomes" id="UP001172778"/>
    </source>
</evidence>
<keyword evidence="6" id="KW-0969">Cilium</keyword>
<evidence type="ECO:0000256" key="1">
    <source>
        <dbReference type="ARBA" id="ARBA00004117"/>
    </source>
</evidence>
<organism evidence="6 7">
    <name type="scientific">Parachitinimonas caeni</name>
    <dbReference type="NCBI Taxonomy" id="3031301"/>
    <lineage>
        <taxon>Bacteria</taxon>
        <taxon>Pseudomonadati</taxon>
        <taxon>Pseudomonadota</taxon>
        <taxon>Betaproteobacteria</taxon>
        <taxon>Neisseriales</taxon>
        <taxon>Chitinibacteraceae</taxon>
        <taxon>Parachitinimonas</taxon>
    </lineage>
</organism>
<evidence type="ECO:0000256" key="3">
    <source>
        <dbReference type="ARBA" id="ARBA00023143"/>
    </source>
</evidence>
<gene>
    <name evidence="4 6" type="primary">fliE</name>
    <name evidence="6" type="ORF">PZA18_13790</name>
</gene>
<dbReference type="EMBL" id="JARRAF010000015">
    <property type="protein sequence ID" value="MDK2125122.1"/>
    <property type="molecule type" value="Genomic_DNA"/>
</dbReference>